<feature type="region of interest" description="Disordered" evidence="1">
    <location>
        <begin position="1"/>
        <end position="63"/>
    </location>
</feature>
<evidence type="ECO:0000313" key="3">
    <source>
        <dbReference type="Proteomes" id="UP001172101"/>
    </source>
</evidence>
<dbReference type="RefSeq" id="XP_060300844.1">
    <property type="nucleotide sequence ID" value="XM_060441345.1"/>
</dbReference>
<proteinExistence type="predicted"/>
<accession>A0AA40B5H1</accession>
<evidence type="ECO:0000256" key="1">
    <source>
        <dbReference type="SAM" id="MobiDB-lite"/>
    </source>
</evidence>
<feature type="compositionally biased region" description="Low complexity" evidence="1">
    <location>
        <begin position="54"/>
        <end position="63"/>
    </location>
</feature>
<feature type="compositionally biased region" description="Basic and acidic residues" evidence="1">
    <location>
        <begin position="9"/>
        <end position="24"/>
    </location>
</feature>
<keyword evidence="3" id="KW-1185">Reference proteome</keyword>
<comment type="caution">
    <text evidence="2">The sequence shown here is derived from an EMBL/GenBank/DDBJ whole genome shotgun (WGS) entry which is preliminary data.</text>
</comment>
<feature type="compositionally biased region" description="Basic and acidic residues" evidence="1">
    <location>
        <begin position="40"/>
        <end position="52"/>
    </location>
</feature>
<dbReference type="Proteomes" id="UP001172101">
    <property type="component" value="Unassembled WGS sequence"/>
</dbReference>
<name>A0AA40B5H1_9PEZI</name>
<evidence type="ECO:0000313" key="2">
    <source>
        <dbReference type="EMBL" id="KAK0727989.1"/>
    </source>
</evidence>
<sequence length="150" mass="16467">MRGSGGRAGDPRHGAEQPHGDCGQDRPGPGHQAPRARQHERHEDDSGREQKPPDANAAAADGVHDGAGLVGHVDLIAAHGSRLSVRRVSPCLPSTVRLCCCWLVVWFWPWQLHLYRLIRLVVQGEGSLWTTNRVKATFHAVQQKAMIVII</sequence>
<organism evidence="2 3">
    <name type="scientific">Lasiosphaeria miniovina</name>
    <dbReference type="NCBI Taxonomy" id="1954250"/>
    <lineage>
        <taxon>Eukaryota</taxon>
        <taxon>Fungi</taxon>
        <taxon>Dikarya</taxon>
        <taxon>Ascomycota</taxon>
        <taxon>Pezizomycotina</taxon>
        <taxon>Sordariomycetes</taxon>
        <taxon>Sordariomycetidae</taxon>
        <taxon>Sordariales</taxon>
        <taxon>Lasiosphaeriaceae</taxon>
        <taxon>Lasiosphaeria</taxon>
    </lineage>
</organism>
<dbReference type="EMBL" id="JAUIRO010000002">
    <property type="protein sequence ID" value="KAK0727989.1"/>
    <property type="molecule type" value="Genomic_DNA"/>
</dbReference>
<gene>
    <name evidence="2" type="ORF">B0T26DRAFT_696326</name>
</gene>
<protein>
    <submittedName>
        <fullName evidence="2">Uncharacterized protein</fullName>
    </submittedName>
</protein>
<reference evidence="2" key="1">
    <citation type="submission" date="2023-06" db="EMBL/GenBank/DDBJ databases">
        <title>Genome-scale phylogeny and comparative genomics of the fungal order Sordariales.</title>
        <authorList>
            <consortium name="Lawrence Berkeley National Laboratory"/>
            <person name="Hensen N."/>
            <person name="Bonometti L."/>
            <person name="Westerberg I."/>
            <person name="Brannstrom I.O."/>
            <person name="Guillou S."/>
            <person name="Cros-Aarteil S."/>
            <person name="Calhoun S."/>
            <person name="Haridas S."/>
            <person name="Kuo A."/>
            <person name="Mondo S."/>
            <person name="Pangilinan J."/>
            <person name="Riley R."/>
            <person name="LaButti K."/>
            <person name="Andreopoulos B."/>
            <person name="Lipzen A."/>
            <person name="Chen C."/>
            <person name="Yanf M."/>
            <person name="Daum C."/>
            <person name="Ng V."/>
            <person name="Clum A."/>
            <person name="Steindorff A."/>
            <person name="Ohm R."/>
            <person name="Martin F."/>
            <person name="Silar P."/>
            <person name="Natvig D."/>
            <person name="Lalanne C."/>
            <person name="Gautier V."/>
            <person name="Ament-velasquez S.L."/>
            <person name="Kruys A."/>
            <person name="Hutchinson M.I."/>
            <person name="Powell A.J."/>
            <person name="Barry K."/>
            <person name="Miller A.N."/>
            <person name="Grigoriev I.V."/>
            <person name="Debuchy R."/>
            <person name="Gladieux P."/>
            <person name="Thoren M.H."/>
            <person name="Johannesson H."/>
        </authorList>
    </citation>
    <scope>NUCLEOTIDE SEQUENCE</scope>
    <source>
        <strain evidence="2">SMH2392-1A</strain>
    </source>
</reference>
<dbReference type="GeneID" id="85324615"/>
<dbReference type="AlphaFoldDB" id="A0AA40B5H1"/>